<feature type="domain" description="WW" evidence="7">
    <location>
        <begin position="7"/>
        <end position="41"/>
    </location>
</feature>
<dbReference type="GO" id="GO:0060261">
    <property type="term" value="P:positive regulation of transcription initiation by RNA polymerase II"/>
    <property type="evidence" value="ECO:0007669"/>
    <property type="project" value="UniProtKB-ARBA"/>
</dbReference>
<dbReference type="EMBL" id="JANBPK010000720">
    <property type="protein sequence ID" value="KAJ2934340.1"/>
    <property type="molecule type" value="Genomic_DNA"/>
</dbReference>
<dbReference type="AlphaFoldDB" id="A0A9W8MJK3"/>
<dbReference type="InterPro" id="IPR023058">
    <property type="entry name" value="PPIase_PpiC_CS"/>
</dbReference>
<dbReference type="Gene3D" id="2.20.70.10">
    <property type="match status" value="1"/>
</dbReference>
<keyword evidence="10" id="KW-1185">Reference proteome</keyword>
<evidence type="ECO:0000313" key="10">
    <source>
        <dbReference type="Proteomes" id="UP001140091"/>
    </source>
</evidence>
<dbReference type="PANTHER" id="PTHR10657:SF4">
    <property type="entry name" value="PEPTIDYL-PROLYL CIS-TRANS ISOMERASE-RELATED"/>
    <property type="match status" value="1"/>
</dbReference>
<evidence type="ECO:0000256" key="5">
    <source>
        <dbReference type="RuleBase" id="RU363014"/>
    </source>
</evidence>
<dbReference type="SMART" id="SM00456">
    <property type="entry name" value="WW"/>
    <property type="match status" value="1"/>
</dbReference>
<dbReference type="Gene3D" id="3.10.50.40">
    <property type="match status" value="1"/>
</dbReference>
<feature type="non-terminal residue" evidence="9">
    <location>
        <position position="1"/>
    </location>
</feature>
<dbReference type="PROSITE" id="PS50020">
    <property type="entry name" value="WW_DOMAIN_2"/>
    <property type="match status" value="1"/>
</dbReference>
<keyword evidence="2 4" id="KW-0697">Rotamase</keyword>
<dbReference type="OrthoDB" id="2530521at2759"/>
<dbReference type="GO" id="GO:0003755">
    <property type="term" value="F:peptidyl-prolyl cis-trans isomerase activity"/>
    <property type="evidence" value="ECO:0007669"/>
    <property type="project" value="UniProtKB-UniRule"/>
</dbReference>
<dbReference type="PROSITE" id="PS01159">
    <property type="entry name" value="WW_DOMAIN_1"/>
    <property type="match status" value="1"/>
</dbReference>
<dbReference type="PROSITE" id="PS01096">
    <property type="entry name" value="PPIC_PPIASE_1"/>
    <property type="match status" value="1"/>
</dbReference>
<dbReference type="InterPro" id="IPR001202">
    <property type="entry name" value="WW_dom"/>
</dbReference>
<comment type="catalytic activity">
    <reaction evidence="1 5">
        <text>[protein]-peptidylproline (omega=180) = [protein]-peptidylproline (omega=0)</text>
        <dbReference type="Rhea" id="RHEA:16237"/>
        <dbReference type="Rhea" id="RHEA-COMP:10747"/>
        <dbReference type="Rhea" id="RHEA-COMP:10748"/>
        <dbReference type="ChEBI" id="CHEBI:83833"/>
        <dbReference type="ChEBI" id="CHEBI:83834"/>
        <dbReference type="EC" id="5.2.1.8"/>
    </reaction>
</comment>
<organism evidence="9 10">
    <name type="scientific">Candolleomyces eurysporus</name>
    <dbReference type="NCBI Taxonomy" id="2828524"/>
    <lineage>
        <taxon>Eukaryota</taxon>
        <taxon>Fungi</taxon>
        <taxon>Dikarya</taxon>
        <taxon>Basidiomycota</taxon>
        <taxon>Agaricomycotina</taxon>
        <taxon>Agaricomycetes</taxon>
        <taxon>Agaricomycetidae</taxon>
        <taxon>Agaricales</taxon>
        <taxon>Agaricineae</taxon>
        <taxon>Psathyrellaceae</taxon>
        <taxon>Candolleomyces</taxon>
    </lineage>
</organism>
<dbReference type="CDD" id="cd00201">
    <property type="entry name" value="WW"/>
    <property type="match status" value="1"/>
</dbReference>
<gene>
    <name evidence="9" type="ORF">H1R20_g2789</name>
</gene>
<dbReference type="SUPFAM" id="SSF51045">
    <property type="entry name" value="WW domain"/>
    <property type="match status" value="1"/>
</dbReference>
<evidence type="ECO:0000256" key="1">
    <source>
        <dbReference type="ARBA" id="ARBA00000971"/>
    </source>
</evidence>
<accession>A0A9W8MJK3</accession>
<sequence length="183" mass="20050">MSNSASAQSTEDWEVRMSNTRGVPYFFNNATRASSWDPPEGFTEEQIFQLPGSELLRSDAARSTSQSQSQVRASHLLVKHRDSRRPASWKESNITRTKEEAIGILKGYEAEINAAGDSFADKFAELATQKSDCSSHEKGGDLGRFGRGQMQKPFEDAAFALEVGTMSGIVTTDSGVHLILRTG</sequence>
<dbReference type="PROSITE" id="PS50198">
    <property type="entry name" value="PPIC_PPIASE_2"/>
    <property type="match status" value="1"/>
</dbReference>
<dbReference type="Pfam" id="PF00639">
    <property type="entry name" value="Rotamase"/>
    <property type="match status" value="1"/>
</dbReference>
<name>A0A9W8MJK3_9AGAR</name>
<dbReference type="SUPFAM" id="SSF54534">
    <property type="entry name" value="FKBP-like"/>
    <property type="match status" value="1"/>
</dbReference>
<dbReference type="InterPro" id="IPR046357">
    <property type="entry name" value="PPIase_dom_sf"/>
</dbReference>
<evidence type="ECO:0000256" key="4">
    <source>
        <dbReference type="PROSITE-ProRule" id="PRU00278"/>
    </source>
</evidence>
<protein>
    <recommendedName>
        <fullName evidence="5">Peptidyl-prolyl cis-trans isomerase</fullName>
        <ecNumber evidence="5">5.2.1.8</ecNumber>
    </recommendedName>
</protein>
<feature type="region of interest" description="Disordered" evidence="6">
    <location>
        <begin position="58"/>
        <end position="92"/>
    </location>
</feature>
<dbReference type="Proteomes" id="UP001140091">
    <property type="component" value="Unassembled WGS sequence"/>
</dbReference>
<feature type="compositionally biased region" description="Polar residues" evidence="6">
    <location>
        <begin position="61"/>
        <end position="72"/>
    </location>
</feature>
<reference evidence="9" key="1">
    <citation type="submission" date="2022-06" db="EMBL/GenBank/DDBJ databases">
        <title>Genome Sequence of Candolleomyces eurysporus.</title>
        <authorList>
            <person name="Buettner E."/>
        </authorList>
    </citation>
    <scope>NUCLEOTIDE SEQUENCE</scope>
    <source>
        <strain evidence="9">VTCC 930004</strain>
    </source>
</reference>
<dbReference type="InterPro" id="IPR036020">
    <property type="entry name" value="WW_dom_sf"/>
</dbReference>
<dbReference type="PANTHER" id="PTHR10657">
    <property type="entry name" value="PEPTIDYL-PROLYL CIS-TRANS ISOMERASE"/>
    <property type="match status" value="1"/>
</dbReference>
<dbReference type="InterPro" id="IPR051370">
    <property type="entry name" value="PPIase_Pin1"/>
</dbReference>
<evidence type="ECO:0000256" key="2">
    <source>
        <dbReference type="ARBA" id="ARBA00023110"/>
    </source>
</evidence>
<evidence type="ECO:0000259" key="7">
    <source>
        <dbReference type="PROSITE" id="PS50020"/>
    </source>
</evidence>
<evidence type="ECO:0000313" key="9">
    <source>
        <dbReference type="EMBL" id="KAJ2934340.1"/>
    </source>
</evidence>
<dbReference type="FunFam" id="3.10.50.40:FF:000026">
    <property type="entry name" value="Peptidyl-prolyl cis-trans isomerase"/>
    <property type="match status" value="1"/>
</dbReference>
<dbReference type="Pfam" id="PF00397">
    <property type="entry name" value="WW"/>
    <property type="match status" value="1"/>
</dbReference>
<comment type="caution">
    <text evidence="9">The sequence shown here is derived from an EMBL/GenBank/DDBJ whole genome shotgun (WGS) entry which is preliminary data.</text>
</comment>
<evidence type="ECO:0000259" key="8">
    <source>
        <dbReference type="PROSITE" id="PS50198"/>
    </source>
</evidence>
<keyword evidence="3 4" id="KW-0413">Isomerase</keyword>
<dbReference type="EC" id="5.2.1.8" evidence="5"/>
<dbReference type="GO" id="GO:0005634">
    <property type="term" value="C:nucleus"/>
    <property type="evidence" value="ECO:0007669"/>
    <property type="project" value="TreeGrafter"/>
</dbReference>
<dbReference type="InterPro" id="IPR000297">
    <property type="entry name" value="PPIase_PpiC"/>
</dbReference>
<dbReference type="GO" id="GO:0005829">
    <property type="term" value="C:cytosol"/>
    <property type="evidence" value="ECO:0007669"/>
    <property type="project" value="TreeGrafter"/>
</dbReference>
<feature type="domain" description="PpiC" evidence="8">
    <location>
        <begin position="68"/>
        <end position="183"/>
    </location>
</feature>
<evidence type="ECO:0000256" key="3">
    <source>
        <dbReference type="ARBA" id="ARBA00023235"/>
    </source>
</evidence>
<evidence type="ECO:0000256" key="6">
    <source>
        <dbReference type="SAM" id="MobiDB-lite"/>
    </source>
</evidence>
<proteinExistence type="predicted"/>